<dbReference type="Proteomes" id="UP000030753">
    <property type="component" value="Unassembled WGS sequence"/>
</dbReference>
<evidence type="ECO:0000313" key="3">
    <source>
        <dbReference type="Proteomes" id="UP000030753"/>
    </source>
</evidence>
<proteinExistence type="predicted"/>
<evidence type="ECO:0000313" key="2">
    <source>
        <dbReference type="EMBL" id="EWY99420.1"/>
    </source>
</evidence>
<feature type="region of interest" description="Disordered" evidence="1">
    <location>
        <begin position="1"/>
        <end position="50"/>
    </location>
</feature>
<protein>
    <submittedName>
        <fullName evidence="2">Uncharacterized protein</fullName>
    </submittedName>
</protein>
<sequence length="50" mass="5377">MAPQDPGYQTPALRQAASVQRPTGSRELSTRVREPVKGVTPSVSKIPDSE</sequence>
<gene>
    <name evidence="2" type="ORF">FOYG_03462</name>
</gene>
<reference evidence="2 3" key="1">
    <citation type="submission" date="2011-06" db="EMBL/GenBank/DDBJ databases">
        <title>The Genome Sequence of Fusarium oxysporum FOSC 3-a.</title>
        <authorList>
            <consortium name="The Broad Institute Genome Sequencing Platform"/>
            <person name="Ma L.-J."/>
            <person name="Gale L.R."/>
            <person name="Schwartz D.C."/>
            <person name="Zhou S."/>
            <person name="Corby-Kistler H."/>
            <person name="Young S.K."/>
            <person name="Zeng Q."/>
            <person name="Gargeya S."/>
            <person name="Fitzgerald M."/>
            <person name="Haas B."/>
            <person name="Abouelleil A."/>
            <person name="Alvarado L."/>
            <person name="Arachchi H.M."/>
            <person name="Berlin A."/>
            <person name="Brown A."/>
            <person name="Chapman S.B."/>
            <person name="Chen Z."/>
            <person name="Dunbar C."/>
            <person name="Freedman E."/>
            <person name="Gearin G."/>
            <person name="Gellesch M."/>
            <person name="Goldberg J."/>
            <person name="Griggs A."/>
            <person name="Gujja S."/>
            <person name="Heiman D."/>
            <person name="Howarth C."/>
            <person name="Larson L."/>
            <person name="Lui A."/>
            <person name="MacDonald P.J.P."/>
            <person name="Mehta T."/>
            <person name="Montmayeur A."/>
            <person name="Murphy C."/>
            <person name="Neiman D."/>
            <person name="Pearson M."/>
            <person name="Priest M."/>
            <person name="Roberts A."/>
            <person name="Saif S."/>
            <person name="Shea T."/>
            <person name="Shenoy N."/>
            <person name="Sisk P."/>
            <person name="Stolte C."/>
            <person name="Sykes S."/>
            <person name="Wortman J."/>
            <person name="Nusbaum C."/>
            <person name="Birren B."/>
        </authorList>
    </citation>
    <scope>NUCLEOTIDE SEQUENCE [LARGE SCALE GENOMIC DNA]</scope>
    <source>
        <strain evidence="3">FOSC 3-a</strain>
    </source>
</reference>
<evidence type="ECO:0000256" key="1">
    <source>
        <dbReference type="SAM" id="MobiDB-lite"/>
    </source>
</evidence>
<name>W9J1I8_FUSOX</name>
<organism evidence="2 3">
    <name type="scientific">Fusarium oxysporum NRRL 32931</name>
    <dbReference type="NCBI Taxonomy" id="660029"/>
    <lineage>
        <taxon>Eukaryota</taxon>
        <taxon>Fungi</taxon>
        <taxon>Dikarya</taxon>
        <taxon>Ascomycota</taxon>
        <taxon>Pezizomycotina</taxon>
        <taxon>Sordariomycetes</taxon>
        <taxon>Hypocreomycetidae</taxon>
        <taxon>Hypocreales</taxon>
        <taxon>Nectriaceae</taxon>
        <taxon>Fusarium</taxon>
        <taxon>Fusarium oxysporum species complex</taxon>
    </lineage>
</organism>
<dbReference type="HOGENOM" id="CLU_3125053_0_0_1"/>
<dbReference type="EMBL" id="JH717840">
    <property type="protein sequence ID" value="EWY99420.1"/>
    <property type="molecule type" value="Genomic_DNA"/>
</dbReference>
<dbReference type="AlphaFoldDB" id="W9J1I8"/>
<feature type="compositionally biased region" description="Polar residues" evidence="1">
    <location>
        <begin position="17"/>
        <end position="27"/>
    </location>
</feature>
<accession>W9J1I8</accession>